<feature type="compositionally biased region" description="Low complexity" evidence="1">
    <location>
        <begin position="86"/>
        <end position="99"/>
    </location>
</feature>
<proteinExistence type="predicted"/>
<dbReference type="EMBL" id="BAAAUT010000015">
    <property type="protein sequence ID" value="GAA3131344.1"/>
    <property type="molecule type" value="Genomic_DNA"/>
</dbReference>
<reference evidence="4" key="1">
    <citation type="journal article" date="2019" name="Int. J. Syst. Evol. Microbiol.">
        <title>The Global Catalogue of Microorganisms (GCM) 10K type strain sequencing project: providing services to taxonomists for standard genome sequencing and annotation.</title>
        <authorList>
            <consortium name="The Broad Institute Genomics Platform"/>
            <consortium name="The Broad Institute Genome Sequencing Center for Infectious Disease"/>
            <person name="Wu L."/>
            <person name="Ma J."/>
        </authorList>
    </citation>
    <scope>NUCLEOTIDE SEQUENCE [LARGE SCALE GENOMIC DNA]</scope>
    <source>
        <strain evidence="4">JCM 9373</strain>
    </source>
</reference>
<keyword evidence="4" id="KW-1185">Reference proteome</keyword>
<gene>
    <name evidence="3" type="ORF">GCM10010466_22390</name>
</gene>
<feature type="region of interest" description="Disordered" evidence="1">
    <location>
        <begin position="83"/>
        <end position="110"/>
    </location>
</feature>
<evidence type="ECO:0000313" key="3">
    <source>
        <dbReference type="EMBL" id="GAA3131344.1"/>
    </source>
</evidence>
<evidence type="ECO:0000256" key="2">
    <source>
        <dbReference type="SAM" id="Phobius"/>
    </source>
</evidence>
<dbReference type="InterPro" id="IPR021401">
    <property type="entry name" value="DUF3040"/>
</dbReference>
<comment type="caution">
    <text evidence="3">The sequence shown here is derived from an EMBL/GenBank/DDBJ whole genome shotgun (WGS) entry which is preliminary data.</text>
</comment>
<accession>A0ABP6N072</accession>
<keyword evidence="2" id="KW-0812">Transmembrane</keyword>
<evidence type="ECO:0000256" key="1">
    <source>
        <dbReference type="SAM" id="MobiDB-lite"/>
    </source>
</evidence>
<organism evidence="3 4">
    <name type="scientific">Planomonospora alba</name>
    <dbReference type="NCBI Taxonomy" id="161354"/>
    <lineage>
        <taxon>Bacteria</taxon>
        <taxon>Bacillati</taxon>
        <taxon>Actinomycetota</taxon>
        <taxon>Actinomycetes</taxon>
        <taxon>Streptosporangiales</taxon>
        <taxon>Streptosporangiaceae</taxon>
        <taxon>Planomonospora</taxon>
    </lineage>
</organism>
<protein>
    <recommendedName>
        <fullName evidence="5">DUF3040 domain-containing protein</fullName>
    </recommendedName>
</protein>
<feature type="transmembrane region" description="Helical" evidence="2">
    <location>
        <begin position="55"/>
        <end position="76"/>
    </location>
</feature>
<sequence>MSLSRRENQILAEIEQALRRQDRAFASRMDALNAARPEGRITWDRFGHTASRREFVCVVAATFILTAVLVVLTLALPDRSCTLRTSASAGPSASSAVPAMTEVREPACRP</sequence>
<dbReference type="Pfam" id="PF11239">
    <property type="entry name" value="DUF3040"/>
    <property type="match status" value="1"/>
</dbReference>
<dbReference type="Proteomes" id="UP001500320">
    <property type="component" value="Unassembled WGS sequence"/>
</dbReference>
<dbReference type="RefSeq" id="WP_344858504.1">
    <property type="nucleotide sequence ID" value="NZ_BAAAUT010000015.1"/>
</dbReference>
<name>A0ABP6N072_9ACTN</name>
<keyword evidence="2" id="KW-1133">Transmembrane helix</keyword>
<keyword evidence="2" id="KW-0472">Membrane</keyword>
<evidence type="ECO:0000313" key="4">
    <source>
        <dbReference type="Proteomes" id="UP001500320"/>
    </source>
</evidence>
<evidence type="ECO:0008006" key="5">
    <source>
        <dbReference type="Google" id="ProtNLM"/>
    </source>
</evidence>